<comment type="caution">
    <text evidence="3">The sequence shown here is derived from an EMBL/GenBank/DDBJ whole genome shotgun (WGS) entry which is preliminary data.</text>
</comment>
<dbReference type="AlphaFoldDB" id="A0A4Q0W0M6"/>
<dbReference type="Pfam" id="PF12690">
    <property type="entry name" value="BsuPI"/>
    <property type="match status" value="1"/>
</dbReference>
<dbReference type="Proteomes" id="UP000290649">
    <property type="component" value="Unassembled WGS sequence"/>
</dbReference>
<evidence type="ECO:0000256" key="1">
    <source>
        <dbReference type="SAM" id="MobiDB-lite"/>
    </source>
</evidence>
<evidence type="ECO:0000313" key="4">
    <source>
        <dbReference type="Proteomes" id="UP000290649"/>
    </source>
</evidence>
<dbReference type="EMBL" id="QOUX01000001">
    <property type="protein sequence ID" value="RXJ04291.1"/>
    <property type="molecule type" value="Genomic_DNA"/>
</dbReference>
<proteinExistence type="predicted"/>
<dbReference type="InterPro" id="IPR038144">
    <property type="entry name" value="IPI"/>
</dbReference>
<dbReference type="InterPro" id="IPR020481">
    <property type="entry name" value="Intracell_prot_inh_BsuPI"/>
</dbReference>
<keyword evidence="4" id="KW-1185">Reference proteome</keyword>
<gene>
    <name evidence="3" type="ORF">DS745_02590</name>
</gene>
<protein>
    <recommendedName>
        <fullName evidence="2">Intracellular proteinase inhibitor BsuPI domain-containing protein</fullName>
    </recommendedName>
</protein>
<dbReference type="Gene3D" id="2.60.40.2360">
    <property type="entry name" value="Intracellular proteinase inhibitor BsuPI"/>
    <property type="match status" value="1"/>
</dbReference>
<sequence>MTTNILNRQEKLYLEAVHMKKHWKLLSALTLATLLATACGSNEVEKKVGGSDQTGYETPSENTDKETVSEDLVSTDIQFSDGYYTFTLKNETDKDLELTFSSSQEYEYHIKDSQGNIIYTYSMDKMFMQQIVEKTLAPGETYTMNVDVDILSSLQAETYTLEIWSMADKAQDVKTEIEFTLEEVATSLEGTYVGQIDNNSVEIKDSNGNPKAYRLTGITNEFISSLEAEDTVIYSYYKKNGQLFLTMIHGELQ</sequence>
<reference evidence="3 4" key="1">
    <citation type="journal article" date="2019" name="Int. J. Syst. Evol. Microbiol.">
        <title>Anaerobacillus alkaliphilus sp. nov., a novel alkaliphilic and moderately halophilic bacterium.</title>
        <authorList>
            <person name="Borsodi A.K."/>
            <person name="Aszalos J.M."/>
            <person name="Bihari P."/>
            <person name="Nagy I."/>
            <person name="Schumann P."/>
            <person name="Sproer C."/>
            <person name="Kovacs A.L."/>
            <person name="Boka K."/>
            <person name="Dobosy P."/>
            <person name="Ovari M."/>
            <person name="Szili-Kovacs T."/>
            <person name="Toth E."/>
        </authorList>
    </citation>
    <scope>NUCLEOTIDE SEQUENCE [LARGE SCALE GENOMIC DNA]</scope>
    <source>
        <strain evidence="3 4">B16-10</strain>
    </source>
</reference>
<name>A0A4Q0W0M6_9BACI</name>
<feature type="region of interest" description="Disordered" evidence="1">
    <location>
        <begin position="46"/>
        <end position="68"/>
    </location>
</feature>
<accession>A0A4Q0W0M6</accession>
<feature type="compositionally biased region" description="Polar residues" evidence="1">
    <location>
        <begin position="51"/>
        <end position="61"/>
    </location>
</feature>
<feature type="domain" description="Intracellular proteinase inhibitor BsuPI" evidence="2">
    <location>
        <begin position="85"/>
        <end position="168"/>
    </location>
</feature>
<dbReference type="OrthoDB" id="2453194at2"/>
<evidence type="ECO:0000313" key="3">
    <source>
        <dbReference type="EMBL" id="RXJ04291.1"/>
    </source>
</evidence>
<evidence type="ECO:0000259" key="2">
    <source>
        <dbReference type="Pfam" id="PF12690"/>
    </source>
</evidence>
<organism evidence="3 4">
    <name type="scientific">Anaerobacillus alkaliphilus</name>
    <dbReference type="NCBI Taxonomy" id="1548597"/>
    <lineage>
        <taxon>Bacteria</taxon>
        <taxon>Bacillati</taxon>
        <taxon>Bacillota</taxon>
        <taxon>Bacilli</taxon>
        <taxon>Bacillales</taxon>
        <taxon>Bacillaceae</taxon>
        <taxon>Anaerobacillus</taxon>
    </lineage>
</organism>